<feature type="transmembrane region" description="Helical" evidence="1">
    <location>
        <begin position="14"/>
        <end position="38"/>
    </location>
</feature>
<feature type="transmembrane region" description="Helical" evidence="1">
    <location>
        <begin position="91"/>
        <end position="110"/>
    </location>
</feature>
<feature type="transmembrane region" description="Helical" evidence="1">
    <location>
        <begin position="45"/>
        <end position="62"/>
    </location>
</feature>
<organism evidence="2 3">
    <name type="scientific">Vreelandella subglaciescola</name>
    <dbReference type="NCBI Taxonomy" id="29571"/>
    <lineage>
        <taxon>Bacteria</taxon>
        <taxon>Pseudomonadati</taxon>
        <taxon>Pseudomonadota</taxon>
        <taxon>Gammaproteobacteria</taxon>
        <taxon>Oceanospirillales</taxon>
        <taxon>Halomonadaceae</taxon>
        <taxon>Vreelandella</taxon>
    </lineage>
</organism>
<accession>A0A1M7FN14</accession>
<feature type="transmembrane region" description="Helical" evidence="1">
    <location>
        <begin position="68"/>
        <end position="84"/>
    </location>
</feature>
<sequence>MLAFARWLMQRPSYAVGAAALASLVPWLFWLGAAIAALVTLRKGFVSALPVIMAAAIPAGWWWTQGDVVPLTSVLLVTLMGVVLRERMRWGETLIVGTLVCAGMIQLGIFSPPGGTEAMLEQLRQSSAEFDGMLTELGTQGYDTAFLAELVVGGVTGLVVLLATVVCLAIARSWQAGIYNPGGFRQEFHALRLAPRELAILIGLGVISMLFGVAGFVLLGWVPLLIAGVALVHGIIGLKGMNGLWLAAFYALLITTWPMILIVLLLGLVDSFANIRGRLARST</sequence>
<gene>
    <name evidence="2" type="ORF">SAMN05878437_0983</name>
</gene>
<feature type="transmembrane region" description="Helical" evidence="1">
    <location>
        <begin position="244"/>
        <end position="269"/>
    </location>
</feature>
<reference evidence="2 3" key="1">
    <citation type="submission" date="2016-11" db="EMBL/GenBank/DDBJ databases">
        <authorList>
            <person name="Jaros S."/>
            <person name="Januszkiewicz K."/>
            <person name="Wedrychowicz H."/>
        </authorList>
    </citation>
    <scope>NUCLEOTIDE SEQUENCE [LARGE SCALE GENOMIC DNA]</scope>
    <source>
        <strain evidence="2 3">ACAM 12</strain>
    </source>
</reference>
<evidence type="ECO:0000256" key="1">
    <source>
        <dbReference type="SAM" id="Phobius"/>
    </source>
</evidence>
<feature type="transmembrane region" description="Helical" evidence="1">
    <location>
        <begin position="150"/>
        <end position="171"/>
    </location>
</feature>
<keyword evidence="1" id="KW-0812">Transmembrane</keyword>
<dbReference type="OrthoDB" id="5659946at2"/>
<proteinExistence type="predicted"/>
<evidence type="ECO:0000313" key="3">
    <source>
        <dbReference type="Proteomes" id="UP000190911"/>
    </source>
</evidence>
<dbReference type="EMBL" id="LT670847">
    <property type="protein sequence ID" value="SHM05350.1"/>
    <property type="molecule type" value="Genomic_DNA"/>
</dbReference>
<keyword evidence="1" id="KW-0472">Membrane</keyword>
<evidence type="ECO:0008006" key="4">
    <source>
        <dbReference type="Google" id="ProtNLM"/>
    </source>
</evidence>
<name>A0A1M7FN14_9GAMM</name>
<dbReference type="AlphaFoldDB" id="A0A1M7FN14"/>
<evidence type="ECO:0000313" key="2">
    <source>
        <dbReference type="EMBL" id="SHM05350.1"/>
    </source>
</evidence>
<dbReference type="Proteomes" id="UP000190911">
    <property type="component" value="Chromosome I"/>
</dbReference>
<keyword evidence="1" id="KW-1133">Transmembrane helix</keyword>
<dbReference type="RefSeq" id="WP_079551772.1">
    <property type="nucleotide sequence ID" value="NZ_LT670847.1"/>
</dbReference>
<dbReference type="InParanoid" id="A0A1M7FN14"/>
<protein>
    <recommendedName>
        <fullName evidence="4">DUF2232 domain-containing protein</fullName>
    </recommendedName>
</protein>
<dbReference type="STRING" id="29571.SAMN05878437_0983"/>
<keyword evidence="3" id="KW-1185">Reference proteome</keyword>
<feature type="transmembrane region" description="Helical" evidence="1">
    <location>
        <begin position="198"/>
        <end position="224"/>
    </location>
</feature>